<keyword evidence="2" id="KW-1185">Reference proteome</keyword>
<organism evidence="1 2">
    <name type="scientific">Zarea fungicola</name>
    <dbReference type="NCBI Taxonomy" id="93591"/>
    <lineage>
        <taxon>Eukaryota</taxon>
        <taxon>Fungi</taxon>
        <taxon>Dikarya</taxon>
        <taxon>Ascomycota</taxon>
        <taxon>Pezizomycotina</taxon>
        <taxon>Sordariomycetes</taxon>
        <taxon>Hypocreomycetidae</taxon>
        <taxon>Hypocreales</taxon>
        <taxon>Cordycipitaceae</taxon>
        <taxon>Zarea</taxon>
    </lineage>
</organism>
<comment type="caution">
    <text evidence="1">The sequence shown here is derived from an EMBL/GenBank/DDBJ whole genome shotgun (WGS) entry which is preliminary data.</text>
</comment>
<proteinExistence type="predicted"/>
<protein>
    <submittedName>
        <fullName evidence="1">Uncharacterized protein</fullName>
    </submittedName>
</protein>
<dbReference type="EMBL" id="JANJQO010003854">
    <property type="protein sequence ID" value="KAJ2955515.1"/>
    <property type="molecule type" value="Genomic_DNA"/>
</dbReference>
<gene>
    <name evidence="1" type="ORF">NQ176_g11395</name>
</gene>
<sequence length="80" mass="8698">MLCVIFTAVYFLWVETKGIPLEEIAKLFDGEDANVGGSAGTGKAMDHLRDMKERGLVGETELTIEGKDTENGLTQHISAK</sequence>
<accession>A0ACC1MAS7</accession>
<name>A0ACC1MAS7_9HYPO</name>
<reference evidence="1" key="1">
    <citation type="submission" date="2022-08" db="EMBL/GenBank/DDBJ databases">
        <title>Genome Sequence of Lecanicillium fungicola.</title>
        <authorList>
            <person name="Buettner E."/>
        </authorList>
    </citation>
    <scope>NUCLEOTIDE SEQUENCE</scope>
    <source>
        <strain evidence="1">Babe33</strain>
    </source>
</reference>
<evidence type="ECO:0000313" key="1">
    <source>
        <dbReference type="EMBL" id="KAJ2955515.1"/>
    </source>
</evidence>
<dbReference type="Proteomes" id="UP001143910">
    <property type="component" value="Unassembled WGS sequence"/>
</dbReference>
<evidence type="ECO:0000313" key="2">
    <source>
        <dbReference type="Proteomes" id="UP001143910"/>
    </source>
</evidence>